<keyword evidence="7" id="KW-0927">Auxin signaling pathway</keyword>
<evidence type="ECO:0000256" key="3">
    <source>
        <dbReference type="ARBA" id="ARBA00010067"/>
    </source>
</evidence>
<evidence type="ECO:0000256" key="7">
    <source>
        <dbReference type="ARBA" id="ARBA00023294"/>
    </source>
</evidence>
<keyword evidence="6" id="KW-0472">Membrane</keyword>
<dbReference type="InterPro" id="IPR039621">
    <property type="entry name" value="BG1-like"/>
</dbReference>
<keyword evidence="4" id="KW-0813">Transport</keyword>
<comment type="similarity">
    <text evidence="3">Belongs to the BIG GRAIN 1 (BG1) plant protein family.</text>
</comment>
<evidence type="ECO:0000256" key="6">
    <source>
        <dbReference type="ARBA" id="ARBA00023136"/>
    </source>
</evidence>
<evidence type="ECO:0000256" key="1">
    <source>
        <dbReference type="ARBA" id="ARBA00002281"/>
    </source>
</evidence>
<gene>
    <name evidence="9" type="ORF">OLC1_LOCUS10444</name>
</gene>
<dbReference type="EMBL" id="OX459120">
    <property type="protein sequence ID" value="CAI9100679.1"/>
    <property type="molecule type" value="Genomic_DNA"/>
</dbReference>
<dbReference type="PANTHER" id="PTHR33541">
    <property type="entry name" value="PROTEIN BIG GRAIN 1-LIKE A-RELATED"/>
    <property type="match status" value="1"/>
</dbReference>
<evidence type="ECO:0000313" key="9">
    <source>
        <dbReference type="EMBL" id="CAI9100679.1"/>
    </source>
</evidence>
<dbReference type="GO" id="GO:0005886">
    <property type="term" value="C:plasma membrane"/>
    <property type="evidence" value="ECO:0007669"/>
    <property type="project" value="UniProtKB-SubCell"/>
</dbReference>
<dbReference type="AlphaFoldDB" id="A0AAV1CYI0"/>
<dbReference type="Proteomes" id="UP001161247">
    <property type="component" value="Chromosome 3"/>
</dbReference>
<evidence type="ECO:0000256" key="2">
    <source>
        <dbReference type="ARBA" id="ARBA00004236"/>
    </source>
</evidence>
<evidence type="ECO:0000256" key="4">
    <source>
        <dbReference type="ARBA" id="ARBA00022448"/>
    </source>
</evidence>
<evidence type="ECO:0000313" key="10">
    <source>
        <dbReference type="Proteomes" id="UP001161247"/>
    </source>
</evidence>
<name>A0AAV1CYI0_OLDCO</name>
<organism evidence="9 10">
    <name type="scientific">Oldenlandia corymbosa var. corymbosa</name>
    <dbReference type="NCBI Taxonomy" id="529605"/>
    <lineage>
        <taxon>Eukaryota</taxon>
        <taxon>Viridiplantae</taxon>
        <taxon>Streptophyta</taxon>
        <taxon>Embryophyta</taxon>
        <taxon>Tracheophyta</taxon>
        <taxon>Spermatophyta</taxon>
        <taxon>Magnoliopsida</taxon>
        <taxon>eudicotyledons</taxon>
        <taxon>Gunneridae</taxon>
        <taxon>Pentapetalae</taxon>
        <taxon>asterids</taxon>
        <taxon>lamiids</taxon>
        <taxon>Gentianales</taxon>
        <taxon>Rubiaceae</taxon>
        <taxon>Rubioideae</taxon>
        <taxon>Spermacoceae</taxon>
        <taxon>Hedyotis-Oldenlandia complex</taxon>
        <taxon>Oldenlandia</taxon>
    </lineage>
</organism>
<evidence type="ECO:0000256" key="5">
    <source>
        <dbReference type="ARBA" id="ARBA00022475"/>
    </source>
</evidence>
<feature type="region of interest" description="Disordered" evidence="8">
    <location>
        <begin position="185"/>
        <end position="204"/>
    </location>
</feature>
<feature type="region of interest" description="Disordered" evidence="8">
    <location>
        <begin position="78"/>
        <end position="105"/>
    </location>
</feature>
<feature type="region of interest" description="Disordered" evidence="8">
    <location>
        <begin position="1"/>
        <end position="21"/>
    </location>
</feature>
<comment type="subcellular location">
    <subcellularLocation>
        <location evidence="2">Cell membrane</location>
    </subcellularLocation>
</comment>
<keyword evidence="10" id="KW-1185">Reference proteome</keyword>
<feature type="compositionally biased region" description="Low complexity" evidence="8">
    <location>
        <begin position="89"/>
        <end position="98"/>
    </location>
</feature>
<sequence length="375" mass="42748">MDMWEKPHREDRHHQRRRTPSFSSTLLDAIYHSIDESSQEQQNLALHHRKKNNPIEAEEEIAGLRRAIMVEKWMESYSTSSRRSRHVNSDSSSSNDSSIFSETEYSATKSTPRSCISSSYPRHQAYVPEATTPKHEGRFTRTKSRALKMYGDLKKVKQQPISPGRKIANFLNSIFTPRTLKKREGMEDWTSVKKSRSVKEPSQTLASRSCLNRTILQPPSSSSSSSRNKSKRSVRFCPVSTVIVDEDCQPIGQKSIYNENDYDYNDPELTPLPKINSQFLKKNIDSLRASNYEEQRKLPKKSYALRGFYEDDSDDEDGNSCTSSDLFELENIGNVGINGYHGGGIHHRDHQDLPVYGTTNVKVNQAIANSLCYVA</sequence>
<feature type="compositionally biased region" description="Basic and acidic residues" evidence="8">
    <location>
        <begin position="1"/>
        <end position="13"/>
    </location>
</feature>
<comment type="function">
    <text evidence="1">Involved in auxin transport. Regulator of the auxin signaling pathway.</text>
</comment>
<reference evidence="9" key="1">
    <citation type="submission" date="2023-03" db="EMBL/GenBank/DDBJ databases">
        <authorList>
            <person name="Julca I."/>
        </authorList>
    </citation>
    <scope>NUCLEOTIDE SEQUENCE</scope>
</reference>
<dbReference type="PANTHER" id="PTHR33541:SF31">
    <property type="entry name" value="PROTEIN BIG GRAIN 1-LIKE A"/>
    <property type="match status" value="1"/>
</dbReference>
<proteinExistence type="inferred from homology"/>
<keyword evidence="5" id="KW-1003">Cell membrane</keyword>
<evidence type="ECO:0000256" key="8">
    <source>
        <dbReference type="SAM" id="MobiDB-lite"/>
    </source>
</evidence>
<dbReference type="GO" id="GO:0009734">
    <property type="term" value="P:auxin-activated signaling pathway"/>
    <property type="evidence" value="ECO:0007669"/>
    <property type="project" value="UniProtKB-KW"/>
</dbReference>
<accession>A0AAV1CYI0</accession>
<protein>
    <submittedName>
        <fullName evidence="9">OLC1v1037830C1</fullName>
    </submittedName>
</protein>